<gene>
    <name evidence="1" type="ORF">J5V48_09460</name>
</gene>
<protein>
    <recommendedName>
        <fullName evidence="3">Nitroreductase domain-containing protein</fullName>
    </recommendedName>
</protein>
<evidence type="ECO:0000313" key="1">
    <source>
        <dbReference type="EMBL" id="MBW7571117.1"/>
    </source>
</evidence>
<dbReference type="InterPro" id="IPR000415">
    <property type="entry name" value="Nitroreductase-like"/>
</dbReference>
<dbReference type="SUPFAM" id="SSF55469">
    <property type="entry name" value="FMN-dependent nitroreductase-like"/>
    <property type="match status" value="1"/>
</dbReference>
<dbReference type="Gene3D" id="3.40.109.10">
    <property type="entry name" value="NADH Oxidase"/>
    <property type="match status" value="1"/>
</dbReference>
<name>A0ABS7DII5_9GAMM</name>
<sequence>MKTHYLLLICGILISAVCAFIAYIEFIASEFTPKTSKNLEGIDDRIQNVLYYASLAPSSHNAQMWKVRINPSINAIYITLDDSRTLKVIDKKNRESYISIGCYVKALEMAFKAFNYKTITNIQEDSKQVLVTFSKENTGDINHDILDSLTKRHSDKQIFSDRMLDKDLVTKLSAVSDNAILLQKSDKSYNDLKPLIKDAVKRQTYDKMAVAELASYMRFSDDESKEKQDGLDAEQLGLRGLKKFFYYLFVNSSTVLTETFSKQTVSIINKQIDSAQAFVLLESYGDDFKSKVIQGMELMELWMFLTDNNVEVHPISAPVEYKDSINRINKILNKHTDTDMILRVGYAEKYLQNHRLRRDLDKYIEVVKD</sequence>
<comment type="caution">
    <text evidence="1">The sequence shown here is derived from an EMBL/GenBank/DDBJ whole genome shotgun (WGS) entry which is preliminary data.</text>
</comment>
<keyword evidence="2" id="KW-1185">Reference proteome</keyword>
<organism evidence="1 2">
    <name type="scientific">Succinivibrio faecicola</name>
    <dbReference type="NCBI Taxonomy" id="2820300"/>
    <lineage>
        <taxon>Bacteria</taxon>
        <taxon>Pseudomonadati</taxon>
        <taxon>Pseudomonadota</taxon>
        <taxon>Gammaproteobacteria</taxon>
        <taxon>Aeromonadales</taxon>
        <taxon>Succinivibrionaceae</taxon>
        <taxon>Succinivibrio</taxon>
    </lineage>
</organism>
<dbReference type="RefSeq" id="WP_219938351.1">
    <property type="nucleotide sequence ID" value="NZ_JAGFNY010000058.1"/>
</dbReference>
<accession>A0ABS7DII5</accession>
<reference evidence="1 2" key="1">
    <citation type="submission" date="2021-03" db="EMBL/GenBank/DDBJ databases">
        <title>Succinivibrio sp. nov. isolated from feces of cow.</title>
        <authorList>
            <person name="Choi J.-Y."/>
        </authorList>
    </citation>
    <scope>NUCLEOTIDE SEQUENCE [LARGE SCALE GENOMIC DNA]</scope>
    <source>
        <strain evidence="1 2">AGMB01872</strain>
    </source>
</reference>
<evidence type="ECO:0000313" key="2">
    <source>
        <dbReference type="Proteomes" id="UP000731465"/>
    </source>
</evidence>
<dbReference type="EMBL" id="JAGFNY010000058">
    <property type="protein sequence ID" value="MBW7571117.1"/>
    <property type="molecule type" value="Genomic_DNA"/>
</dbReference>
<dbReference type="Proteomes" id="UP000731465">
    <property type="component" value="Unassembled WGS sequence"/>
</dbReference>
<proteinExistence type="predicted"/>
<evidence type="ECO:0008006" key="3">
    <source>
        <dbReference type="Google" id="ProtNLM"/>
    </source>
</evidence>